<comment type="caution">
    <text evidence="4">The sequence shown here is derived from an EMBL/GenBank/DDBJ whole genome shotgun (WGS) entry which is preliminary data.</text>
</comment>
<feature type="domain" description="C2H2-type" evidence="3">
    <location>
        <begin position="708"/>
        <end position="733"/>
    </location>
</feature>
<dbReference type="PANTHER" id="PTHR46179:SF19">
    <property type="entry name" value="C2H2 FINGER DOMAIN TRANSCRIPTION FACTOR (EUROFUNG)-RELATED"/>
    <property type="match status" value="1"/>
</dbReference>
<dbReference type="InterPro" id="IPR013087">
    <property type="entry name" value="Znf_C2H2_type"/>
</dbReference>
<feature type="domain" description="C2H2-type" evidence="3">
    <location>
        <begin position="773"/>
        <end position="798"/>
    </location>
</feature>
<organism evidence="4 5">
    <name type="scientific">Neoarthrinium moseri</name>
    <dbReference type="NCBI Taxonomy" id="1658444"/>
    <lineage>
        <taxon>Eukaryota</taxon>
        <taxon>Fungi</taxon>
        <taxon>Dikarya</taxon>
        <taxon>Ascomycota</taxon>
        <taxon>Pezizomycotina</taxon>
        <taxon>Sordariomycetes</taxon>
        <taxon>Xylariomycetidae</taxon>
        <taxon>Amphisphaeriales</taxon>
        <taxon>Apiosporaceae</taxon>
        <taxon>Neoarthrinium</taxon>
    </lineage>
</organism>
<dbReference type="AlphaFoldDB" id="A0A9Q0ASZ7"/>
<protein>
    <recommendedName>
        <fullName evidence="3">C2H2-type domain-containing protein</fullName>
    </recommendedName>
</protein>
<feature type="compositionally biased region" description="Polar residues" evidence="2">
    <location>
        <begin position="136"/>
        <end position="148"/>
    </location>
</feature>
<feature type="domain" description="C2H2-type" evidence="3">
    <location>
        <begin position="739"/>
        <end position="768"/>
    </location>
</feature>
<dbReference type="SUPFAM" id="SSF57667">
    <property type="entry name" value="beta-beta-alpha zinc fingers"/>
    <property type="match status" value="1"/>
</dbReference>
<keyword evidence="5" id="KW-1185">Reference proteome</keyword>
<feature type="region of interest" description="Disordered" evidence="2">
    <location>
        <begin position="467"/>
        <end position="492"/>
    </location>
</feature>
<proteinExistence type="predicted"/>
<dbReference type="Gene3D" id="3.30.160.60">
    <property type="entry name" value="Classic Zinc Finger"/>
    <property type="match status" value="1"/>
</dbReference>
<evidence type="ECO:0000313" key="4">
    <source>
        <dbReference type="EMBL" id="KAI1875457.1"/>
    </source>
</evidence>
<gene>
    <name evidence="4" type="ORF">JX265_004515</name>
</gene>
<evidence type="ECO:0000256" key="2">
    <source>
        <dbReference type="SAM" id="MobiDB-lite"/>
    </source>
</evidence>
<dbReference type="InterPro" id="IPR036236">
    <property type="entry name" value="Znf_C2H2_sf"/>
</dbReference>
<dbReference type="EMBL" id="JAFIMR010000008">
    <property type="protein sequence ID" value="KAI1875457.1"/>
    <property type="molecule type" value="Genomic_DNA"/>
</dbReference>
<sequence>MELFPSQALSTTVAKYDTLAPFLTTTRQGMCDFERFRQEFEHTLVLVDKRDPQNERSSRSEKSLPFVQWHHLKGEIGSCEASECDGDSIIETDQETTSYWQHCGHGWVNQVIEPKTKGASAAEPNHTASPFHDLGTSDTIDATGNVDKTNGKRRLPPRGSGKDIEGSDSSQEEQMPKRPKAASGPPERFACPFFKRYPGTYRNSHEELSGLPTPYYEYPEEAVKAPTGKACDQESEWALEYEDFLCGELSAALRDEFQRSVQAQLNISDPELQRRALDMTLKFHLRLFGEFQAQRQSENTLENDETIEERFPDVFFDLDFDADESWNLDPTFDVSNFDAGSHLGQSEAPATVHPEGNIQRCDALQYQPSSTQMDNQNQAATFFSNNGFNSSASFGPQLEPFYTSAQQTTPGELVHLNEAASTGKEVNVLLNPVSQIELQDTSLPDKDTVELDSGAAFTIENLPSGADEAAAHSSGYSATDESHLPPNQSNTGINEALTIADGFASTISANPWSFSGLLDTAKPNLEVMERELSSLKRERDELKEELKSLQLGSRLTIPGEQSTKQIPENVPGQYCTKTWELERRIQELEADQQQRRASAQLESRSPISLASSSPINIAAGGYGPAYIVPTPPRWLSPVRSPGASYMPQQIRPGRASGYNSSASGYDSGGGYPASPSSGPIPNTYNYRRANTGERAPVDLVTNPQTGSFCCTFPNCTAPPFQTQYLLNSHANVHSSSRPYFCPVPGCPRSEGGKGFKRKNEMIRHGLVHDSPGYVCPFCADREHKYPRADNLQRHVRVHHPDKDAEDPELREVLSQRVYGPSRGRRPGFVV</sequence>
<dbReference type="Proteomes" id="UP000829685">
    <property type="component" value="Unassembled WGS sequence"/>
</dbReference>
<evidence type="ECO:0000259" key="3">
    <source>
        <dbReference type="SMART" id="SM00355"/>
    </source>
</evidence>
<keyword evidence="1" id="KW-0175">Coiled coil</keyword>
<evidence type="ECO:0000313" key="5">
    <source>
        <dbReference type="Proteomes" id="UP000829685"/>
    </source>
</evidence>
<feature type="region of interest" description="Disordered" evidence="2">
    <location>
        <begin position="648"/>
        <end position="679"/>
    </location>
</feature>
<feature type="compositionally biased region" description="Polar residues" evidence="2">
    <location>
        <begin position="474"/>
        <end position="492"/>
    </location>
</feature>
<dbReference type="SMART" id="SM00355">
    <property type="entry name" value="ZnF_C2H2"/>
    <property type="match status" value="3"/>
</dbReference>
<accession>A0A9Q0ASZ7</accession>
<dbReference type="GO" id="GO:0005634">
    <property type="term" value="C:nucleus"/>
    <property type="evidence" value="ECO:0007669"/>
    <property type="project" value="TreeGrafter"/>
</dbReference>
<evidence type="ECO:0000256" key="1">
    <source>
        <dbReference type="SAM" id="Coils"/>
    </source>
</evidence>
<feature type="region of interest" description="Disordered" evidence="2">
    <location>
        <begin position="117"/>
        <end position="188"/>
    </location>
</feature>
<feature type="compositionally biased region" description="Low complexity" evidence="2">
    <location>
        <begin position="655"/>
        <end position="665"/>
    </location>
</feature>
<name>A0A9Q0ASZ7_9PEZI</name>
<dbReference type="PANTHER" id="PTHR46179">
    <property type="entry name" value="ZINC FINGER PROTEIN"/>
    <property type="match status" value="1"/>
</dbReference>
<feature type="coiled-coil region" evidence="1">
    <location>
        <begin position="518"/>
        <end position="552"/>
    </location>
</feature>
<dbReference type="InterPro" id="IPR051061">
    <property type="entry name" value="Zinc_finger_trans_reg"/>
</dbReference>
<reference evidence="4" key="1">
    <citation type="submission" date="2021-03" db="EMBL/GenBank/DDBJ databases">
        <title>Revisited historic fungal species revealed as producer of novel bioactive compounds through whole genome sequencing and comparative genomics.</title>
        <authorList>
            <person name="Vignolle G.A."/>
            <person name="Hochenegger N."/>
            <person name="Mach R.L."/>
            <person name="Mach-Aigner A.R."/>
            <person name="Javad Rahimi M."/>
            <person name="Salim K.A."/>
            <person name="Chan C.M."/>
            <person name="Lim L.B.L."/>
            <person name="Cai F."/>
            <person name="Druzhinina I.S."/>
            <person name="U'Ren J.M."/>
            <person name="Derntl C."/>
        </authorList>
    </citation>
    <scope>NUCLEOTIDE SEQUENCE</scope>
    <source>
        <strain evidence="4">TUCIM 5799</strain>
    </source>
</reference>
<dbReference type="GO" id="GO:0006357">
    <property type="term" value="P:regulation of transcription by RNA polymerase II"/>
    <property type="evidence" value="ECO:0007669"/>
    <property type="project" value="TreeGrafter"/>
</dbReference>